<dbReference type="Proteomes" id="UP000473658">
    <property type="component" value="Unassembled WGS sequence"/>
</dbReference>
<dbReference type="EMBL" id="QRFF01000001">
    <property type="protein sequence ID" value="KAA3504595.1"/>
    <property type="molecule type" value="Genomic_DNA"/>
</dbReference>
<name>A0AA88JUY2_RHIRH</name>
<accession>A0AA88JUY2</accession>
<dbReference type="AlphaFoldDB" id="A0AA88JUY2"/>
<reference evidence="1 2" key="1">
    <citation type="submission" date="2018-08" db="EMBL/GenBank/DDBJ databases">
        <title>Crown Gall in kiwifruit.</title>
        <authorList>
            <person name="Visnovsky S.B."/>
            <person name="Pitman A.R."/>
        </authorList>
    </citation>
    <scope>NUCLEOTIDE SEQUENCE [LARGE SCALE GENOMIC DNA]</scope>
    <source>
        <strain evidence="1 2">SBV_302_78_2</strain>
    </source>
</reference>
<sequence>MPAAAIAVAGVASAGASVVGASKQAKAASKAADSQMAMYQQTREDLLPYNEAGQLALNQLTGRLDELTSPIPLQLMDQAALEKTPGYQFNLAQGMKGVQNSAAARGLGSSGAALKGAATFATGLADSTYQNQFNNSLSKWNTDVANQNNAYNRLVGLTSLGQSAAAQTGAYATQTGQNVGNSLIQGGNAQAAGINGAANALSNGVNSYLGYNYLTKGGMYG</sequence>
<dbReference type="RefSeq" id="WP_149898043.1">
    <property type="nucleotide sequence ID" value="NZ_QRFF01000001.1"/>
</dbReference>
<organism evidence="1 2">
    <name type="scientific">Rhizobium rhizogenes</name>
    <name type="common">Agrobacterium rhizogenes</name>
    <dbReference type="NCBI Taxonomy" id="359"/>
    <lineage>
        <taxon>Bacteria</taxon>
        <taxon>Pseudomonadati</taxon>
        <taxon>Pseudomonadota</taxon>
        <taxon>Alphaproteobacteria</taxon>
        <taxon>Hyphomicrobiales</taxon>
        <taxon>Rhizobiaceae</taxon>
        <taxon>Rhizobium/Agrobacterium group</taxon>
        <taxon>Rhizobium</taxon>
    </lineage>
</organism>
<evidence type="ECO:0000313" key="2">
    <source>
        <dbReference type="Proteomes" id="UP000473658"/>
    </source>
</evidence>
<evidence type="ECO:0000313" key="1">
    <source>
        <dbReference type="EMBL" id="KAA3504595.1"/>
    </source>
</evidence>
<comment type="caution">
    <text evidence="1">The sequence shown here is derived from an EMBL/GenBank/DDBJ whole genome shotgun (WGS) entry which is preliminary data.</text>
</comment>
<proteinExistence type="predicted"/>
<gene>
    <name evidence="1" type="ORF">DXM27_05115</name>
</gene>
<protein>
    <submittedName>
        <fullName evidence="1">DNA transfer protein p32</fullName>
    </submittedName>
</protein>